<dbReference type="AlphaFoldDB" id="A0A4R5UT26"/>
<evidence type="ECO:0000313" key="3">
    <source>
        <dbReference type="Proteomes" id="UP000295301"/>
    </source>
</evidence>
<accession>A0A4R5UT26</accession>
<name>A0A4R5UT26_9RHOB</name>
<comment type="caution">
    <text evidence="2">The sequence shown here is derived from an EMBL/GenBank/DDBJ whole genome shotgun (WGS) entry which is preliminary data.</text>
</comment>
<evidence type="ECO:0000256" key="1">
    <source>
        <dbReference type="SAM" id="MobiDB-lite"/>
    </source>
</evidence>
<proteinExistence type="predicted"/>
<dbReference type="RefSeq" id="WP_133361400.1">
    <property type="nucleotide sequence ID" value="NZ_SMUV01000073.1"/>
</dbReference>
<dbReference type="Proteomes" id="UP000295301">
    <property type="component" value="Unassembled WGS sequence"/>
</dbReference>
<protein>
    <submittedName>
        <fullName evidence="2">Uncharacterized protein</fullName>
    </submittedName>
</protein>
<dbReference type="OrthoDB" id="7659348at2"/>
<sequence length="61" mass="6632">MPHRNWILAVLEDLRLYSEKHGLPELGRQLELARRIATRELPAGREGAQAGDISGGSGDPG</sequence>
<gene>
    <name evidence="2" type="ORF">E1832_19225</name>
</gene>
<reference evidence="2 3" key="1">
    <citation type="submission" date="2019-03" db="EMBL/GenBank/DDBJ databases">
        <title>Ruegeria lutea sp. nov., a novel strain, isolated from marine sediment, the Masan Bay, South Korea.</title>
        <authorList>
            <person name="Kim J."/>
            <person name="Kim D.-Y."/>
            <person name="Lee S.-S."/>
        </authorList>
    </citation>
    <scope>NUCLEOTIDE SEQUENCE [LARGE SCALE GENOMIC DNA]</scope>
    <source>
        <strain evidence="2 3">318-1</strain>
    </source>
</reference>
<organism evidence="2 3">
    <name type="scientific">Antarcticimicrobium luteum</name>
    <dbReference type="NCBI Taxonomy" id="2547397"/>
    <lineage>
        <taxon>Bacteria</taxon>
        <taxon>Pseudomonadati</taxon>
        <taxon>Pseudomonadota</taxon>
        <taxon>Alphaproteobacteria</taxon>
        <taxon>Rhodobacterales</taxon>
        <taxon>Paracoccaceae</taxon>
        <taxon>Antarcticimicrobium</taxon>
    </lineage>
</organism>
<evidence type="ECO:0000313" key="2">
    <source>
        <dbReference type="EMBL" id="TDK42272.1"/>
    </source>
</evidence>
<feature type="region of interest" description="Disordered" evidence="1">
    <location>
        <begin position="39"/>
        <end position="61"/>
    </location>
</feature>
<keyword evidence="3" id="KW-1185">Reference proteome</keyword>
<dbReference type="EMBL" id="SMUV01000073">
    <property type="protein sequence ID" value="TDK42272.1"/>
    <property type="molecule type" value="Genomic_DNA"/>
</dbReference>